<reference evidence="3" key="1">
    <citation type="submission" date="2020-06" db="EMBL/GenBank/DDBJ databases">
        <title>Draft genome sequences of strains closely related to Aspergillus parafelis and Aspergillus hiratsukae.</title>
        <authorList>
            <person name="Dos Santos R.A.C."/>
            <person name="Rivero-Menendez O."/>
            <person name="Steenwyk J.L."/>
            <person name="Mead M.E."/>
            <person name="Goldman G.H."/>
            <person name="Alastruey-Izquierdo A."/>
            <person name="Rokas A."/>
        </authorList>
    </citation>
    <scope>NUCLEOTIDE SEQUENCE</scope>
    <source>
        <strain evidence="3">CNM-CM5623</strain>
    </source>
</reference>
<dbReference type="InterPro" id="IPR056138">
    <property type="entry name" value="DUF7721"/>
</dbReference>
<dbReference type="PANTHER" id="PTHR39477:SF1">
    <property type="entry name" value="BETA-FLANKING PROTEIN"/>
    <property type="match status" value="1"/>
</dbReference>
<name>A0A8H6QIS6_9EURO</name>
<dbReference type="EMBL" id="JACBAE010001129">
    <property type="protein sequence ID" value="KAF7172627.1"/>
    <property type="molecule type" value="Genomic_DNA"/>
</dbReference>
<evidence type="ECO:0000313" key="3">
    <source>
        <dbReference type="EMBL" id="KAF7172627.1"/>
    </source>
</evidence>
<dbReference type="Pfam" id="PF24845">
    <property type="entry name" value="DUF7721"/>
    <property type="match status" value="1"/>
</dbReference>
<dbReference type="Proteomes" id="UP000654922">
    <property type="component" value="Unassembled WGS sequence"/>
</dbReference>
<evidence type="ECO:0000313" key="4">
    <source>
        <dbReference type="Proteomes" id="UP000654922"/>
    </source>
</evidence>
<dbReference type="OrthoDB" id="2290255at2759"/>
<comment type="caution">
    <text evidence="3">The sequence shown here is derived from an EMBL/GenBank/DDBJ whole genome shotgun (WGS) entry which is preliminary data.</text>
</comment>
<organism evidence="3 4">
    <name type="scientific">Aspergillus felis</name>
    <dbReference type="NCBI Taxonomy" id="1287682"/>
    <lineage>
        <taxon>Eukaryota</taxon>
        <taxon>Fungi</taxon>
        <taxon>Dikarya</taxon>
        <taxon>Ascomycota</taxon>
        <taxon>Pezizomycotina</taxon>
        <taxon>Eurotiomycetes</taxon>
        <taxon>Eurotiomycetidae</taxon>
        <taxon>Eurotiales</taxon>
        <taxon>Aspergillaceae</taxon>
        <taxon>Aspergillus</taxon>
        <taxon>Aspergillus subgen. Fumigati</taxon>
    </lineage>
</organism>
<evidence type="ECO:0000259" key="2">
    <source>
        <dbReference type="Pfam" id="PF24845"/>
    </source>
</evidence>
<accession>A0A8H6QIS6</accession>
<dbReference type="AlphaFoldDB" id="A0A8H6QIS6"/>
<proteinExistence type="predicted"/>
<feature type="region of interest" description="Disordered" evidence="1">
    <location>
        <begin position="1"/>
        <end position="44"/>
    </location>
</feature>
<evidence type="ECO:0000256" key="1">
    <source>
        <dbReference type="SAM" id="MobiDB-lite"/>
    </source>
</evidence>
<feature type="compositionally biased region" description="Low complexity" evidence="1">
    <location>
        <begin position="20"/>
        <end position="34"/>
    </location>
</feature>
<sequence>MSFSNMIQDALSGHGHSNNDKYNNNDNYNNNNNRQDNRYNDNDEFNPAVRYAESHANTSDNSLFTSALSFLNENKHRLSADDDINEQEMIHAHQSLYGGNGGGESDRRHDSNSVGAGAAMQALKMFTTSSEGEKSGMDKNAFIGMAMAQAKKMFEEKEASGQVVNGDKQSAINKAAEMALKMYLKSGGGGMAGTGGPGGGLLQLASKFL</sequence>
<feature type="domain" description="DUF7721" evidence="2">
    <location>
        <begin position="45"/>
        <end position="130"/>
    </location>
</feature>
<dbReference type="PANTHER" id="PTHR39477">
    <property type="entry name" value="CHROMOSOME 8, WHOLE GENOME SHOTGUN SEQUENCE"/>
    <property type="match status" value="1"/>
</dbReference>
<protein>
    <recommendedName>
        <fullName evidence="2">DUF7721 domain-containing protein</fullName>
    </recommendedName>
</protein>
<gene>
    <name evidence="3" type="ORF">CNMCM5623_004781</name>
</gene>